<evidence type="ECO:0000256" key="2">
    <source>
        <dbReference type="ARBA" id="ARBA00007866"/>
    </source>
</evidence>
<keyword evidence="4 16" id="KW-0349">Heme</keyword>
<proteinExistence type="inferred from homology"/>
<evidence type="ECO:0000256" key="12">
    <source>
        <dbReference type="ARBA" id="ARBA00023136"/>
    </source>
</evidence>
<keyword evidence="8" id="KW-0249">Electron transport</keyword>
<dbReference type="CDD" id="cd04213">
    <property type="entry name" value="CuRO_CcO_Caa3_II"/>
    <property type="match status" value="1"/>
</dbReference>
<keyword evidence="3" id="KW-0813">Transport</keyword>
<evidence type="ECO:0000256" key="13">
    <source>
        <dbReference type="ARBA" id="ARBA00024688"/>
    </source>
</evidence>
<dbReference type="GO" id="GO:0020037">
    <property type="term" value="F:heme binding"/>
    <property type="evidence" value="ECO:0007669"/>
    <property type="project" value="InterPro"/>
</dbReference>
<sequence length="383" mass="41419">MGNDRLRAFAGWRHPAAAGGRGHARRLPRRDVGERHVEGTEPGRRGERRPMRRRPGPVALLMLACAGCARESTPMDYMHGAAGPAQMPIQALAQGFTAICTAVVAIIAVLLIVSVRRGIREQRNDGDAVTPGRNGMPWIYWGVGLSVPVLLAMTVWSLLATRAVATPPAAPAVDVEVIGHQWWWELRYHGDRASDIVTTANELVVPVGQPVRLRMTSADVIHDFWVPKLGPKMDLVPGQWNNSWFQADRAGVYVGQCAEYCGVEHGKMGIRVRALPKAQFDTWLALERQPALPSINRGAQVFGQACAACHTVRGTGAGGIVGPDLTHVAGRLTLAAGMLPNTPTARMTWVAHTQQVKPGAQMPEVPLADVDRAAVVDYLGTLR</sequence>
<dbReference type="InterPro" id="IPR002429">
    <property type="entry name" value="CcO_II-like_C"/>
</dbReference>
<feature type="domain" description="Cytochrome oxidase subunit II copper A binding" evidence="19">
    <location>
        <begin position="170"/>
        <end position="286"/>
    </location>
</feature>
<dbReference type="PANTHER" id="PTHR22888:SF9">
    <property type="entry name" value="CYTOCHROME C OXIDASE SUBUNIT 2"/>
    <property type="match status" value="1"/>
</dbReference>
<keyword evidence="7 16" id="KW-0479">Metal-binding</keyword>
<evidence type="ECO:0000259" key="19">
    <source>
        <dbReference type="PROSITE" id="PS50857"/>
    </source>
</evidence>
<evidence type="ECO:0000256" key="3">
    <source>
        <dbReference type="ARBA" id="ARBA00022448"/>
    </source>
</evidence>
<comment type="subcellular location">
    <subcellularLocation>
        <location evidence="1">Membrane</location>
        <topology evidence="1">Multi-pass membrane protein</topology>
    </subcellularLocation>
</comment>
<keyword evidence="5" id="KW-0679">Respiratory chain</keyword>
<evidence type="ECO:0000313" key="22">
    <source>
        <dbReference type="Proteomes" id="UP000323164"/>
    </source>
</evidence>
<evidence type="ECO:0000256" key="11">
    <source>
        <dbReference type="ARBA" id="ARBA00023008"/>
    </source>
</evidence>
<comment type="function">
    <text evidence="13">Subunits I and II form the functional core of the enzyme complex. Electrons originating in cytochrome c are transferred via heme a and Cu(A) to the binuclear center formed by heme a3 and Cu(B).</text>
</comment>
<feature type="domain" description="Cytochrome c" evidence="20">
    <location>
        <begin position="293"/>
        <end position="383"/>
    </location>
</feature>
<evidence type="ECO:0000256" key="18">
    <source>
        <dbReference type="SAM" id="Phobius"/>
    </source>
</evidence>
<comment type="caution">
    <text evidence="21">The sequence shown here is derived from an EMBL/GenBank/DDBJ whole genome shotgun (WGS) entry which is preliminary data.</text>
</comment>
<dbReference type="InterPro" id="IPR034236">
    <property type="entry name" value="CuRO_CcO_Caa3_II"/>
</dbReference>
<evidence type="ECO:0000256" key="7">
    <source>
        <dbReference type="ARBA" id="ARBA00022723"/>
    </source>
</evidence>
<keyword evidence="10 16" id="KW-0408">Iron</keyword>
<evidence type="ECO:0000256" key="6">
    <source>
        <dbReference type="ARBA" id="ARBA00022692"/>
    </source>
</evidence>
<dbReference type="InterPro" id="IPR045187">
    <property type="entry name" value="CcO_II"/>
</dbReference>
<dbReference type="Gene3D" id="2.60.40.420">
    <property type="entry name" value="Cupredoxins - blue copper proteins"/>
    <property type="match status" value="1"/>
</dbReference>
<evidence type="ECO:0000259" key="20">
    <source>
        <dbReference type="PROSITE" id="PS51007"/>
    </source>
</evidence>
<dbReference type="SUPFAM" id="SSF46626">
    <property type="entry name" value="Cytochrome c"/>
    <property type="match status" value="1"/>
</dbReference>
<dbReference type="GO" id="GO:0042773">
    <property type="term" value="P:ATP synthesis coupled electron transport"/>
    <property type="evidence" value="ECO:0007669"/>
    <property type="project" value="TreeGrafter"/>
</dbReference>
<keyword evidence="9 18" id="KW-1133">Transmembrane helix</keyword>
<dbReference type="GO" id="GO:0004129">
    <property type="term" value="F:cytochrome-c oxidase activity"/>
    <property type="evidence" value="ECO:0007669"/>
    <property type="project" value="UniProtKB-EC"/>
</dbReference>
<dbReference type="NCBIfam" id="TIGR02866">
    <property type="entry name" value="CoxB"/>
    <property type="match status" value="1"/>
</dbReference>
<dbReference type="PANTHER" id="PTHR22888">
    <property type="entry name" value="CYTOCHROME C OXIDASE, SUBUNIT II"/>
    <property type="match status" value="1"/>
</dbReference>
<comment type="catalytic activity">
    <reaction evidence="15">
        <text>4 Fe(II)-[cytochrome c] + O2 + 8 H(+)(in) = 4 Fe(III)-[cytochrome c] + 2 H2O + 4 H(+)(out)</text>
        <dbReference type="Rhea" id="RHEA:11436"/>
        <dbReference type="Rhea" id="RHEA-COMP:10350"/>
        <dbReference type="Rhea" id="RHEA-COMP:14399"/>
        <dbReference type="ChEBI" id="CHEBI:15377"/>
        <dbReference type="ChEBI" id="CHEBI:15378"/>
        <dbReference type="ChEBI" id="CHEBI:15379"/>
        <dbReference type="ChEBI" id="CHEBI:29033"/>
        <dbReference type="ChEBI" id="CHEBI:29034"/>
        <dbReference type="EC" id="7.1.1.9"/>
    </reaction>
</comment>
<dbReference type="InterPro" id="IPR036909">
    <property type="entry name" value="Cyt_c-like_dom_sf"/>
</dbReference>
<dbReference type="InterPro" id="IPR014222">
    <property type="entry name" value="Cyt_c_oxidase_su2"/>
</dbReference>
<evidence type="ECO:0000256" key="14">
    <source>
        <dbReference type="ARBA" id="ARBA00031399"/>
    </source>
</evidence>
<comment type="similarity">
    <text evidence="2">Belongs to the cytochrome c oxidase subunit 2 family.</text>
</comment>
<dbReference type="PROSITE" id="PS50857">
    <property type="entry name" value="COX2_CUA"/>
    <property type="match status" value="1"/>
</dbReference>
<evidence type="ECO:0000256" key="9">
    <source>
        <dbReference type="ARBA" id="ARBA00022989"/>
    </source>
</evidence>
<feature type="compositionally biased region" description="Basic and acidic residues" evidence="17">
    <location>
        <begin position="29"/>
        <end position="49"/>
    </location>
</feature>
<reference evidence="21 22" key="1">
    <citation type="submission" date="2019-08" db="EMBL/GenBank/DDBJ databases">
        <title>Draft genome sequence of Lysobacter sp. UKS-15.</title>
        <authorList>
            <person name="Im W.-T."/>
        </authorList>
    </citation>
    <scope>NUCLEOTIDE SEQUENCE [LARGE SCALE GENOMIC DNA]</scope>
    <source>
        <strain evidence="21 22">UKS-15</strain>
    </source>
</reference>
<keyword evidence="11" id="KW-0186">Copper</keyword>
<dbReference type="EMBL" id="VTRV01000026">
    <property type="protein sequence ID" value="TZF90798.1"/>
    <property type="molecule type" value="Genomic_DNA"/>
</dbReference>
<evidence type="ECO:0000313" key="21">
    <source>
        <dbReference type="EMBL" id="TZF90798.1"/>
    </source>
</evidence>
<name>A0A5D8Z7C9_9GAMM</name>
<dbReference type="PROSITE" id="PS51007">
    <property type="entry name" value="CYTC"/>
    <property type="match status" value="1"/>
</dbReference>
<dbReference type="AlphaFoldDB" id="A0A5D8Z7C9"/>
<feature type="region of interest" description="Disordered" evidence="17">
    <location>
        <begin position="16"/>
        <end position="52"/>
    </location>
</feature>
<evidence type="ECO:0000256" key="15">
    <source>
        <dbReference type="ARBA" id="ARBA00047816"/>
    </source>
</evidence>
<evidence type="ECO:0000256" key="5">
    <source>
        <dbReference type="ARBA" id="ARBA00022660"/>
    </source>
</evidence>
<dbReference type="PROSITE" id="PS00078">
    <property type="entry name" value="COX2"/>
    <property type="match status" value="1"/>
</dbReference>
<evidence type="ECO:0000256" key="16">
    <source>
        <dbReference type="PROSITE-ProRule" id="PRU00433"/>
    </source>
</evidence>
<dbReference type="Pfam" id="PF00116">
    <property type="entry name" value="COX2"/>
    <property type="match status" value="1"/>
</dbReference>
<gene>
    <name evidence="21" type="primary">coxB</name>
    <name evidence="21" type="ORF">FW784_03875</name>
</gene>
<keyword evidence="21" id="KW-0560">Oxidoreductase</keyword>
<accession>A0A5D8Z7C9</accession>
<dbReference type="OrthoDB" id="9781261at2"/>
<evidence type="ECO:0000256" key="1">
    <source>
        <dbReference type="ARBA" id="ARBA00004141"/>
    </source>
</evidence>
<keyword evidence="22" id="KW-1185">Reference proteome</keyword>
<dbReference type="InterPro" id="IPR009056">
    <property type="entry name" value="Cyt_c-like_dom"/>
</dbReference>
<dbReference type="Proteomes" id="UP000323164">
    <property type="component" value="Unassembled WGS sequence"/>
</dbReference>
<protein>
    <recommendedName>
        <fullName evidence="14">Cytochrome aa3 subunit 2</fullName>
    </recommendedName>
</protein>
<dbReference type="GO" id="GO:0016020">
    <property type="term" value="C:membrane"/>
    <property type="evidence" value="ECO:0007669"/>
    <property type="project" value="UniProtKB-SubCell"/>
</dbReference>
<evidence type="ECO:0000256" key="17">
    <source>
        <dbReference type="SAM" id="MobiDB-lite"/>
    </source>
</evidence>
<dbReference type="Pfam" id="PF00034">
    <property type="entry name" value="Cytochrom_C"/>
    <property type="match status" value="1"/>
</dbReference>
<dbReference type="InterPro" id="IPR008972">
    <property type="entry name" value="Cupredoxin"/>
</dbReference>
<evidence type="ECO:0000256" key="4">
    <source>
        <dbReference type="ARBA" id="ARBA00022617"/>
    </source>
</evidence>
<feature type="transmembrane region" description="Helical" evidence="18">
    <location>
        <begin position="92"/>
        <end position="113"/>
    </location>
</feature>
<feature type="transmembrane region" description="Helical" evidence="18">
    <location>
        <begin position="138"/>
        <end position="159"/>
    </location>
</feature>
<organism evidence="21 22">
    <name type="scientific">Cognatilysobacter lacus</name>
    <dbReference type="NCBI Taxonomy" id="1643323"/>
    <lineage>
        <taxon>Bacteria</taxon>
        <taxon>Pseudomonadati</taxon>
        <taxon>Pseudomonadota</taxon>
        <taxon>Gammaproteobacteria</taxon>
        <taxon>Lysobacterales</taxon>
        <taxon>Lysobacteraceae</taxon>
        <taxon>Cognatilysobacter</taxon>
    </lineage>
</organism>
<dbReference type="GO" id="GO:0005507">
    <property type="term" value="F:copper ion binding"/>
    <property type="evidence" value="ECO:0007669"/>
    <property type="project" value="InterPro"/>
</dbReference>
<keyword evidence="6 18" id="KW-0812">Transmembrane</keyword>
<evidence type="ECO:0000256" key="8">
    <source>
        <dbReference type="ARBA" id="ARBA00022982"/>
    </source>
</evidence>
<evidence type="ECO:0000256" key="10">
    <source>
        <dbReference type="ARBA" id="ARBA00023004"/>
    </source>
</evidence>
<dbReference type="GO" id="GO:0016491">
    <property type="term" value="F:oxidoreductase activity"/>
    <property type="evidence" value="ECO:0007669"/>
    <property type="project" value="UniProtKB-KW"/>
</dbReference>
<keyword evidence="12 18" id="KW-0472">Membrane</keyword>
<dbReference type="InterPro" id="IPR001505">
    <property type="entry name" value="Copper_CuA"/>
</dbReference>
<dbReference type="SUPFAM" id="SSF49503">
    <property type="entry name" value="Cupredoxins"/>
    <property type="match status" value="1"/>
</dbReference>